<reference evidence="1" key="1">
    <citation type="submission" date="2022-04" db="EMBL/GenBank/DDBJ databases">
        <title>A functionally conserved STORR gene fusion in Papaver species that diverged 16.8 million years ago.</title>
        <authorList>
            <person name="Catania T."/>
        </authorList>
    </citation>
    <scope>NUCLEOTIDE SEQUENCE</scope>
    <source>
        <strain evidence="1">S-188037</strain>
    </source>
</reference>
<comment type="caution">
    <text evidence="1">The sequence shown here is derived from an EMBL/GenBank/DDBJ whole genome shotgun (WGS) entry which is preliminary data.</text>
</comment>
<dbReference type="Proteomes" id="UP001202328">
    <property type="component" value="Unassembled WGS sequence"/>
</dbReference>
<evidence type="ECO:0000313" key="1">
    <source>
        <dbReference type="EMBL" id="KAI3944630.1"/>
    </source>
</evidence>
<dbReference type="AlphaFoldDB" id="A0AAD4T753"/>
<organism evidence="1 2">
    <name type="scientific">Papaver atlanticum</name>
    <dbReference type="NCBI Taxonomy" id="357466"/>
    <lineage>
        <taxon>Eukaryota</taxon>
        <taxon>Viridiplantae</taxon>
        <taxon>Streptophyta</taxon>
        <taxon>Embryophyta</taxon>
        <taxon>Tracheophyta</taxon>
        <taxon>Spermatophyta</taxon>
        <taxon>Magnoliopsida</taxon>
        <taxon>Ranunculales</taxon>
        <taxon>Papaveraceae</taxon>
        <taxon>Papaveroideae</taxon>
        <taxon>Papaver</taxon>
    </lineage>
</organism>
<sequence>MEGLAPEGSKFDARLWDSKLSETDEINNSLLWQISICGWSDAGSGFFELCGLTSNGTISSFKVGSSGAGIEAASNNYFQVMKWCIHPHTPSKDNLDSSVFILYSSSFSKKASR</sequence>
<name>A0AAD4T753_9MAGN</name>
<protein>
    <submittedName>
        <fullName evidence="1">Uncharacterized protein</fullName>
    </submittedName>
</protein>
<accession>A0AAD4T753</accession>
<gene>
    <name evidence="1" type="ORF">MKW98_021088</name>
</gene>
<evidence type="ECO:0000313" key="2">
    <source>
        <dbReference type="Proteomes" id="UP001202328"/>
    </source>
</evidence>
<keyword evidence="2" id="KW-1185">Reference proteome</keyword>
<proteinExistence type="predicted"/>
<dbReference type="EMBL" id="JAJJMB010004025">
    <property type="protein sequence ID" value="KAI3944630.1"/>
    <property type="molecule type" value="Genomic_DNA"/>
</dbReference>